<sequence>MGQSGVLCGGLWEEEESSEVHVLKGNAVDLQGKHLSSVSLLLCRLLSDPGSMPKAPPADVPGHADAWEVFVIKTGFEDKQCHRLEALGIQNNLLVTNTSDSPLGLFGQKCARPDMKELCGCWVFDADRRSTQVFSGPKTVRREGNLTAANHPDLVKATASLYLVRKGDGYATIRVCYGHVYNATMKNELEKCLLRE</sequence>
<gene>
    <name evidence="1" type="ORF">H920_17934</name>
</gene>
<protein>
    <submittedName>
        <fullName evidence="1">Uncharacterized protein</fullName>
    </submittedName>
</protein>
<evidence type="ECO:0000313" key="2">
    <source>
        <dbReference type="Proteomes" id="UP000028990"/>
    </source>
</evidence>
<dbReference type="Proteomes" id="UP000028990">
    <property type="component" value="Unassembled WGS sequence"/>
</dbReference>
<dbReference type="EMBL" id="KN124628">
    <property type="protein sequence ID" value="KFO20673.1"/>
    <property type="molecule type" value="Genomic_DNA"/>
</dbReference>
<dbReference type="AlphaFoldDB" id="A0A091CS48"/>
<proteinExistence type="predicted"/>
<name>A0A091CS48_FUKDA</name>
<reference evidence="1 2" key="1">
    <citation type="submission" date="2013-11" db="EMBL/GenBank/DDBJ databases">
        <title>The Damaraland mole rat (Fukomys damarensis) genome and evolution of African mole rats.</title>
        <authorList>
            <person name="Gladyshev V.N."/>
            <person name="Fang X."/>
        </authorList>
    </citation>
    <scope>NUCLEOTIDE SEQUENCE [LARGE SCALE GENOMIC DNA]</scope>
    <source>
        <tissue evidence="1">Liver</tissue>
    </source>
</reference>
<organism evidence="1 2">
    <name type="scientific">Fukomys damarensis</name>
    <name type="common">Damaraland mole rat</name>
    <name type="synonym">Cryptomys damarensis</name>
    <dbReference type="NCBI Taxonomy" id="885580"/>
    <lineage>
        <taxon>Eukaryota</taxon>
        <taxon>Metazoa</taxon>
        <taxon>Chordata</taxon>
        <taxon>Craniata</taxon>
        <taxon>Vertebrata</taxon>
        <taxon>Euteleostomi</taxon>
        <taxon>Mammalia</taxon>
        <taxon>Eutheria</taxon>
        <taxon>Euarchontoglires</taxon>
        <taxon>Glires</taxon>
        <taxon>Rodentia</taxon>
        <taxon>Hystricomorpha</taxon>
        <taxon>Bathyergidae</taxon>
        <taxon>Fukomys</taxon>
    </lineage>
</organism>
<accession>A0A091CS48</accession>
<evidence type="ECO:0000313" key="1">
    <source>
        <dbReference type="EMBL" id="KFO20673.1"/>
    </source>
</evidence>
<keyword evidence="2" id="KW-1185">Reference proteome</keyword>